<reference evidence="2 3" key="1">
    <citation type="journal article" date="2017" name="Genome Biol. Evol.">
        <title>Comparative Genomic Analysis Identifies a Campylobacter Clade Deficient in Selenium Metabolism.</title>
        <authorList>
            <person name="Miller W.G."/>
            <person name="Yee E."/>
            <person name="Lopes B.S."/>
            <person name="Chapman M.H."/>
            <person name="Huynh S."/>
            <person name="Bono J.L."/>
            <person name="Parker C.T."/>
            <person name="Strachan N.J.C."/>
            <person name="Forbes K.J."/>
        </authorList>
    </citation>
    <scope>NUCLEOTIDE SEQUENCE [LARGE SCALE GENOMIC DNA]</scope>
    <source>
        <strain evidence="2 3">NCTC 13003</strain>
    </source>
</reference>
<dbReference type="InterPro" id="IPR006009">
    <property type="entry name" value="GlcNAc_MurG"/>
</dbReference>
<dbReference type="GO" id="GO:0005975">
    <property type="term" value="P:carbohydrate metabolic process"/>
    <property type="evidence" value="ECO:0007669"/>
    <property type="project" value="InterPro"/>
</dbReference>
<protein>
    <recommendedName>
        <fullName evidence="1">UDP-N-acetylglucosamine--N-acetylmuramyl-(pentapeptide) pyrophosphoryl-undecaprenol N-acetylglucosamine transferase</fullName>
        <ecNumber evidence="1">2.4.1.227</ecNumber>
    </recommendedName>
    <alternativeName>
        <fullName evidence="1">Undecaprenyl-PP-MurNAc-pentapeptide-UDPGlcNAc GlcNAc transferase</fullName>
    </alternativeName>
</protein>
<keyword evidence="3" id="KW-1185">Reference proteome</keyword>
<dbReference type="PANTHER" id="PTHR21015:SF22">
    <property type="entry name" value="GLYCOSYLTRANSFERASE"/>
    <property type="match status" value="1"/>
</dbReference>
<name>A0A1X9SS66_9BACT</name>
<dbReference type="KEGG" id="cdev:CIGN_0777"/>
<dbReference type="EC" id="2.4.1.227" evidence="1"/>
<dbReference type="STRING" id="1660064.CIGN_0777"/>
<comment type="similarity">
    <text evidence="1">Belongs to the glycosyltransferase 28 family. MurG subfamily.</text>
</comment>
<dbReference type="GO" id="GO:0050511">
    <property type="term" value="F:undecaprenyldiphospho-muramoylpentapeptide beta-N-acetylglucosaminyltransferase activity"/>
    <property type="evidence" value="ECO:0007669"/>
    <property type="project" value="UniProtKB-UniRule"/>
</dbReference>
<comment type="function">
    <text evidence="1">Cell wall formation. Catalyzes the transfer of a GlcNAc subunit on undecaprenyl-pyrophosphoryl-MurNAc-pentapeptide (lipid intermediate I) to form undecaprenyl-pyrophosphoryl-MurNAc-(pentapeptide)GlcNAc (lipid intermediate II).</text>
</comment>
<keyword evidence="1" id="KW-1003">Cell membrane</keyword>
<feature type="binding site" evidence="1">
    <location>
        <position position="176"/>
    </location>
    <ligand>
        <name>UDP-N-acetyl-alpha-D-glucosamine</name>
        <dbReference type="ChEBI" id="CHEBI:57705"/>
    </ligand>
</feature>
<keyword evidence="1" id="KW-0133">Cell shape</keyword>
<gene>
    <name evidence="1 2" type="primary">murG</name>
    <name evidence="2" type="ORF">CIGN_0777</name>
</gene>
<proteinExistence type="inferred from homology"/>
<keyword evidence="1" id="KW-0961">Cell wall biogenesis/degradation</keyword>
<sequence length="338" mass="37678">MIAITGGGTGGHLAIARALGRELNLRGLKAIFIGSSSGQDRMWFEDSDIFEACYFLDSSGVVNKRGFGKVLSLVNILNLAFKCKHIFDTHGIKMIISVGGYSAAPAAIGAIIYNKRLYIHEQNAIIGRLNLLLKPFAKGFFSSYFKPKFDYPVDDRFFKIARIRQDFKVILFLGGSQGANFINTLALNLAPNLAQNGIKIIHQCGQKEYDAMIRKYQELNIEAEVFAFSKDIEHYMNRADFCISRAGASTIWELCAAGLPTIFIPFPYAANNHQFYNAKFLCDQGAGMIVSQDELNLDSVKEMIYSANLKEISQKLLNLIDKNGSKIIINEILKNCKK</sequence>
<dbReference type="Pfam" id="PF04101">
    <property type="entry name" value="Glyco_tran_28_C"/>
    <property type="match status" value="1"/>
</dbReference>
<dbReference type="PANTHER" id="PTHR21015">
    <property type="entry name" value="UDP-N-ACETYLGLUCOSAMINE--N-ACETYLMURAMYL-(PENTAPEPTIDE) PYROPHOSPHORYL-UNDECAPRENOL N-ACETYLGLUCOSAMINE TRANSFERASE 1"/>
    <property type="match status" value="1"/>
</dbReference>
<feature type="binding site" evidence="1">
    <location>
        <begin position="9"/>
        <end position="11"/>
    </location>
    <ligand>
        <name>UDP-N-acetyl-alpha-D-glucosamine</name>
        <dbReference type="ChEBI" id="CHEBI:57705"/>
    </ligand>
</feature>
<evidence type="ECO:0000313" key="2">
    <source>
        <dbReference type="EMBL" id="ARQ99066.1"/>
    </source>
</evidence>
<dbReference type="GO" id="GO:0008360">
    <property type="term" value="P:regulation of cell shape"/>
    <property type="evidence" value="ECO:0007669"/>
    <property type="project" value="UniProtKB-KW"/>
</dbReference>
<keyword evidence="1 2" id="KW-0328">Glycosyltransferase</keyword>
<dbReference type="Proteomes" id="UP000194309">
    <property type="component" value="Chromosome"/>
</dbReference>
<dbReference type="SUPFAM" id="SSF53756">
    <property type="entry name" value="UDP-Glycosyltransferase/glycogen phosphorylase"/>
    <property type="match status" value="1"/>
</dbReference>
<feature type="binding site" evidence="1">
    <location>
        <position position="123"/>
    </location>
    <ligand>
        <name>UDP-N-acetyl-alpha-D-glucosamine</name>
        <dbReference type="ChEBI" id="CHEBI:57705"/>
    </ligand>
</feature>
<comment type="caution">
    <text evidence="1">Lacks conserved residue(s) required for the propagation of feature annotation.</text>
</comment>
<dbReference type="UniPathway" id="UPA00219"/>
<comment type="pathway">
    <text evidence="1">Cell wall biogenesis; peptidoglycan biosynthesis.</text>
</comment>
<evidence type="ECO:0000313" key="3">
    <source>
        <dbReference type="Proteomes" id="UP000194309"/>
    </source>
</evidence>
<feature type="binding site" evidence="1">
    <location>
        <position position="274"/>
    </location>
    <ligand>
        <name>UDP-N-acetyl-alpha-D-glucosamine</name>
        <dbReference type="ChEBI" id="CHEBI:57705"/>
    </ligand>
</feature>
<dbReference type="OrthoDB" id="9808936at2"/>
<dbReference type="GO" id="GO:0051301">
    <property type="term" value="P:cell division"/>
    <property type="evidence" value="ECO:0007669"/>
    <property type="project" value="UniProtKB-KW"/>
</dbReference>
<dbReference type="HAMAP" id="MF_00033">
    <property type="entry name" value="MurG"/>
    <property type="match status" value="1"/>
</dbReference>
<keyword evidence="1" id="KW-0132">Cell division</keyword>
<dbReference type="GO" id="GO:0005886">
    <property type="term" value="C:plasma membrane"/>
    <property type="evidence" value="ECO:0007669"/>
    <property type="project" value="UniProtKB-SubCell"/>
</dbReference>
<comment type="catalytic activity">
    <reaction evidence="1">
        <text>di-trans,octa-cis-undecaprenyl diphospho-N-acetyl-alpha-D-muramoyl-L-alanyl-D-glutamyl-meso-2,6-diaminopimeloyl-D-alanyl-D-alanine + UDP-N-acetyl-alpha-D-glucosamine = di-trans,octa-cis-undecaprenyl diphospho-[N-acetyl-alpha-D-glucosaminyl-(1-&gt;4)]-N-acetyl-alpha-D-muramoyl-L-alanyl-D-glutamyl-meso-2,6-diaminopimeloyl-D-alanyl-D-alanine + UDP + H(+)</text>
        <dbReference type="Rhea" id="RHEA:31227"/>
        <dbReference type="ChEBI" id="CHEBI:15378"/>
        <dbReference type="ChEBI" id="CHEBI:57705"/>
        <dbReference type="ChEBI" id="CHEBI:58223"/>
        <dbReference type="ChEBI" id="CHEBI:61387"/>
        <dbReference type="ChEBI" id="CHEBI:61388"/>
        <dbReference type="EC" id="2.4.1.227"/>
    </reaction>
</comment>
<dbReference type="AlphaFoldDB" id="A0A1X9SS66"/>
<keyword evidence="1 2" id="KW-0808">Transferase</keyword>
<comment type="subcellular location">
    <subcellularLocation>
        <location evidence="1">Cell membrane</location>
        <topology evidence="1">Peripheral membrane protein</topology>
        <orientation evidence="1">Cytoplasmic side</orientation>
    </subcellularLocation>
</comment>
<dbReference type="CDD" id="cd03785">
    <property type="entry name" value="GT28_MurG"/>
    <property type="match status" value="1"/>
</dbReference>
<dbReference type="EMBL" id="CP018788">
    <property type="protein sequence ID" value="ARQ99066.1"/>
    <property type="molecule type" value="Genomic_DNA"/>
</dbReference>
<keyword evidence="1" id="KW-0573">Peptidoglycan synthesis</keyword>
<dbReference type="Pfam" id="PF03033">
    <property type="entry name" value="Glyco_transf_28"/>
    <property type="match status" value="1"/>
</dbReference>
<organism evidence="2 3">
    <name type="scientific">Campylobacter devanensis</name>
    <dbReference type="NCBI Taxonomy" id="3161138"/>
    <lineage>
        <taxon>Bacteria</taxon>
        <taxon>Pseudomonadati</taxon>
        <taxon>Campylobacterota</taxon>
        <taxon>Epsilonproteobacteria</taxon>
        <taxon>Campylobacterales</taxon>
        <taxon>Campylobacteraceae</taxon>
        <taxon>Campylobacter</taxon>
    </lineage>
</organism>
<dbReference type="GO" id="GO:0009252">
    <property type="term" value="P:peptidoglycan biosynthetic process"/>
    <property type="evidence" value="ECO:0007669"/>
    <property type="project" value="UniProtKB-UniRule"/>
</dbReference>
<keyword evidence="1" id="KW-0472">Membrane</keyword>
<keyword evidence="1" id="KW-0131">Cell cycle</keyword>
<dbReference type="GO" id="GO:0071555">
    <property type="term" value="P:cell wall organization"/>
    <property type="evidence" value="ECO:0007669"/>
    <property type="project" value="UniProtKB-KW"/>
</dbReference>
<dbReference type="InterPro" id="IPR004276">
    <property type="entry name" value="GlycoTrans_28_N"/>
</dbReference>
<dbReference type="Gene3D" id="3.40.50.2000">
    <property type="entry name" value="Glycogen Phosphorylase B"/>
    <property type="match status" value="2"/>
</dbReference>
<dbReference type="GO" id="GO:0051991">
    <property type="term" value="F:UDP-N-acetyl-D-glucosamine:N-acetylmuramoyl-L-alanyl-D-glutamyl-meso-2,6-diaminopimelyl-D-alanyl-D-alanine-diphosphoundecaprenol 4-beta-N-acetylglucosaminlytransferase activity"/>
    <property type="evidence" value="ECO:0007669"/>
    <property type="project" value="RHEA"/>
</dbReference>
<evidence type="ECO:0000256" key="1">
    <source>
        <dbReference type="HAMAP-Rule" id="MF_00033"/>
    </source>
</evidence>
<accession>A0A381D9P4</accession>
<accession>A0A1X9SS66</accession>
<dbReference type="InterPro" id="IPR007235">
    <property type="entry name" value="Glyco_trans_28_C"/>
</dbReference>